<evidence type="ECO:0000313" key="1">
    <source>
        <dbReference type="EMBL" id="OYR08709.1"/>
    </source>
</evidence>
<comment type="caution">
    <text evidence="1">The sequence shown here is derived from an EMBL/GenBank/DDBJ whole genome shotgun (WGS) entry which is preliminary data.</text>
</comment>
<dbReference type="EMBL" id="NNRL01000165">
    <property type="protein sequence ID" value="OYR08709.1"/>
    <property type="molecule type" value="Genomic_DNA"/>
</dbReference>
<reference evidence="1 2" key="1">
    <citation type="submission" date="2017-07" db="EMBL/GenBank/DDBJ databases">
        <title>Phylogenetic study on the rhizospheric bacterium Ochrobactrum sp. A44.</title>
        <authorList>
            <person name="Krzyzanowska D.M."/>
            <person name="Ossowicki A."/>
            <person name="Rajewska M."/>
            <person name="Maciag T."/>
            <person name="Kaczynski Z."/>
            <person name="Czerwicka M."/>
            <person name="Jafra S."/>
        </authorList>
    </citation>
    <scope>NUCLEOTIDE SEQUENCE [LARGE SCALE GENOMIC DNA]</scope>
    <source>
        <strain evidence="1 2">OgA9a</strain>
    </source>
</reference>
<accession>A0A256F1H4</accession>
<evidence type="ECO:0000313" key="2">
    <source>
        <dbReference type="Proteomes" id="UP000216478"/>
    </source>
</evidence>
<keyword evidence="2" id="KW-1185">Reference proteome</keyword>
<dbReference type="Proteomes" id="UP000216478">
    <property type="component" value="Unassembled WGS sequence"/>
</dbReference>
<organism evidence="1 2">
    <name type="scientific">Brucella grignonensis</name>
    <dbReference type="NCBI Taxonomy" id="94627"/>
    <lineage>
        <taxon>Bacteria</taxon>
        <taxon>Pseudomonadati</taxon>
        <taxon>Pseudomonadota</taxon>
        <taxon>Alphaproteobacteria</taxon>
        <taxon>Hyphomicrobiales</taxon>
        <taxon>Brucellaceae</taxon>
        <taxon>Brucella/Ochrobactrum group</taxon>
        <taxon>Brucella</taxon>
    </lineage>
</organism>
<gene>
    <name evidence="1" type="ORF">CEV33_2999</name>
</gene>
<proteinExistence type="predicted"/>
<sequence>MERRLEIFDPIKKDVHSSNETSTAVLFATSISDFAAVEVRSVDIR</sequence>
<dbReference type="AlphaFoldDB" id="A0A256F1H4"/>
<name>A0A256F1H4_9HYPH</name>
<protein>
    <submittedName>
        <fullName evidence="1">Uncharacterized protein</fullName>
    </submittedName>
</protein>